<dbReference type="Proteomes" id="UP001305779">
    <property type="component" value="Unassembled WGS sequence"/>
</dbReference>
<evidence type="ECO:0000259" key="3">
    <source>
        <dbReference type="PROSITE" id="PS50048"/>
    </source>
</evidence>
<sequence length="654" mass="74558">MADDKPPRGDIPYPSDKEASGLQRTYDLLKDQHEDVQAPTKRSIDEFNIRRYVWRMYNPGWKNPLQRPEPGWKLKVPTGFDAKIHLIYGALPAAPPQPDQHPPKNLPLRTTTQDDEPLRSNGAPPHSGQRQSEHPPPASISRDNEQPHRKEACRQPDPSQPKVPPPPATSRDDNSARSDETPTEPQGLLDTARLDLQLKGKLLLSAAFRGKRTQPVSVEQQSWPCFEKLTAENKKIYDEYASEGLGQREEQTFDERSADEDTTMTLPKDLLTPLQPATTFNDSFACNESFHFESKHGSDDQLDLQMEPQANEALPVLPLPYHKSLAIVDGHDDSPSRRDSQQIYDTRPLDLLSTFPLDGTPAEKRTWFEEHDVHVRCTPCQVRGLKCDHDVTHPDGGCSDCRATGAQCDVVRPRGPHTEDNCKYKPTCYHWHDYARVLAKRLAQHFGYDYQEPQQHRFLDANPPLHPKRREDGSFRQMNHMDMMPAGFLLPASAHNLSGVKPNTLARPWMYKRWDPPFYEANRRQIEQYDGSLRAAEWNGLSPPLAEATTPPDYRSAESVQSVPHQVLRKSRATATAQPTPLAQIQHNPSFVTSKRQRASAHPHWGIDRRSSFFAPAPPPKVTKEDLSQVIEQALTERQRRERLQDRERDLNRR</sequence>
<comment type="caution">
    <text evidence="4">The sequence shown here is derived from an EMBL/GenBank/DDBJ whole genome shotgun (WGS) entry which is preliminary data.</text>
</comment>
<feature type="compositionally biased region" description="Basic and acidic residues" evidence="2">
    <location>
        <begin position="142"/>
        <end position="154"/>
    </location>
</feature>
<dbReference type="InterPro" id="IPR001138">
    <property type="entry name" value="Zn2Cys6_DnaBD"/>
</dbReference>
<feature type="region of interest" description="Disordered" evidence="2">
    <location>
        <begin position="1"/>
        <end position="21"/>
    </location>
</feature>
<feature type="domain" description="Zn(2)-C6 fungal-type" evidence="3">
    <location>
        <begin position="376"/>
        <end position="408"/>
    </location>
</feature>
<accession>A0ABR0EBY8</accession>
<organism evidence="4 5">
    <name type="scientific">Zasmidium cellare</name>
    <name type="common">Wine cellar mold</name>
    <name type="synonym">Racodium cellare</name>
    <dbReference type="NCBI Taxonomy" id="395010"/>
    <lineage>
        <taxon>Eukaryota</taxon>
        <taxon>Fungi</taxon>
        <taxon>Dikarya</taxon>
        <taxon>Ascomycota</taxon>
        <taxon>Pezizomycotina</taxon>
        <taxon>Dothideomycetes</taxon>
        <taxon>Dothideomycetidae</taxon>
        <taxon>Mycosphaerellales</taxon>
        <taxon>Mycosphaerellaceae</taxon>
        <taxon>Zasmidium</taxon>
    </lineage>
</organism>
<evidence type="ECO:0000256" key="2">
    <source>
        <dbReference type="SAM" id="MobiDB-lite"/>
    </source>
</evidence>
<keyword evidence="5" id="KW-1185">Reference proteome</keyword>
<evidence type="ECO:0000313" key="5">
    <source>
        <dbReference type="Proteomes" id="UP001305779"/>
    </source>
</evidence>
<proteinExistence type="predicted"/>
<feature type="region of interest" description="Disordered" evidence="2">
    <location>
        <begin position="543"/>
        <end position="654"/>
    </location>
</feature>
<feature type="compositionally biased region" description="Pro residues" evidence="2">
    <location>
        <begin position="158"/>
        <end position="168"/>
    </location>
</feature>
<evidence type="ECO:0000256" key="1">
    <source>
        <dbReference type="ARBA" id="ARBA00023242"/>
    </source>
</evidence>
<name>A0ABR0EBY8_ZASCE</name>
<evidence type="ECO:0000313" key="4">
    <source>
        <dbReference type="EMBL" id="KAK4499007.1"/>
    </source>
</evidence>
<feature type="compositionally biased region" description="Basic and acidic residues" evidence="2">
    <location>
        <begin position="635"/>
        <end position="654"/>
    </location>
</feature>
<feature type="compositionally biased region" description="Polar residues" evidence="2">
    <location>
        <begin position="585"/>
        <end position="594"/>
    </location>
</feature>
<protein>
    <recommendedName>
        <fullName evidence="3">Zn(2)-C6 fungal-type domain-containing protein</fullName>
    </recommendedName>
</protein>
<dbReference type="EMBL" id="JAXOVC010000007">
    <property type="protein sequence ID" value="KAK4499007.1"/>
    <property type="molecule type" value="Genomic_DNA"/>
</dbReference>
<feature type="region of interest" description="Disordered" evidence="2">
    <location>
        <begin position="92"/>
        <end position="190"/>
    </location>
</feature>
<feature type="compositionally biased region" description="Basic and acidic residues" evidence="2">
    <location>
        <begin position="170"/>
        <end position="180"/>
    </location>
</feature>
<keyword evidence="1" id="KW-0539">Nucleus</keyword>
<gene>
    <name evidence="4" type="ORF">PRZ48_009519</name>
</gene>
<reference evidence="4 5" key="1">
    <citation type="journal article" date="2023" name="G3 (Bethesda)">
        <title>A chromosome-level genome assembly of Zasmidium syzygii isolated from banana leaves.</title>
        <authorList>
            <person name="van Westerhoven A.C."/>
            <person name="Mehrabi R."/>
            <person name="Talebi R."/>
            <person name="Steentjes M.B.F."/>
            <person name="Corcolon B."/>
            <person name="Chong P.A."/>
            <person name="Kema G.H.J."/>
            <person name="Seidl M.F."/>
        </authorList>
    </citation>
    <scope>NUCLEOTIDE SEQUENCE [LARGE SCALE GENOMIC DNA]</scope>
    <source>
        <strain evidence="4 5">P124</strain>
    </source>
</reference>
<dbReference type="PROSITE" id="PS50048">
    <property type="entry name" value="ZN2_CY6_FUNGAL_2"/>
    <property type="match status" value="1"/>
</dbReference>
<feature type="compositionally biased region" description="Low complexity" evidence="2">
    <location>
        <begin position="573"/>
        <end position="584"/>
    </location>
</feature>